<comment type="caution">
    <text evidence="1">The sequence shown here is derived from an EMBL/GenBank/DDBJ whole genome shotgun (WGS) entry which is preliminary data.</text>
</comment>
<evidence type="ECO:0000313" key="1">
    <source>
        <dbReference type="EMBL" id="MCM2390234.1"/>
    </source>
</evidence>
<name>A0ABT0UQF6_9ACTN</name>
<proteinExistence type="predicted"/>
<evidence type="ECO:0000313" key="2">
    <source>
        <dbReference type="Proteomes" id="UP001431429"/>
    </source>
</evidence>
<sequence length="135" mass="14226">MGTWDIGHFDNDTAADFGHNVDDAPSQKRADVLSDALRRTIATTGFLDSDEGAEAVAAAALIAAQCPGGEPITTAYGPKEPLPPLPVELRPLAVEALDRVLGEESELLELWAESGEADAWRAGIDQLRATLTTTG</sequence>
<dbReference type="Proteomes" id="UP001431429">
    <property type="component" value="Unassembled WGS sequence"/>
</dbReference>
<reference evidence="1" key="1">
    <citation type="submission" date="2022-06" db="EMBL/GenBank/DDBJ databases">
        <title>Genome public.</title>
        <authorList>
            <person name="Sun Q."/>
        </authorList>
    </citation>
    <scope>NUCLEOTIDE SEQUENCE</scope>
    <source>
        <strain evidence="1">CWNU-1</strain>
    </source>
</reference>
<organism evidence="1 2">
    <name type="scientific">Streptomyces albipurpureus</name>
    <dbReference type="NCBI Taxonomy" id="2897419"/>
    <lineage>
        <taxon>Bacteria</taxon>
        <taxon>Bacillati</taxon>
        <taxon>Actinomycetota</taxon>
        <taxon>Actinomycetes</taxon>
        <taxon>Kitasatosporales</taxon>
        <taxon>Streptomycetaceae</taxon>
        <taxon>Streptomyces</taxon>
    </lineage>
</organism>
<protein>
    <submittedName>
        <fullName evidence="1">DUF4259 domain-containing protein</fullName>
    </submittedName>
</protein>
<accession>A0ABT0UQF6</accession>
<gene>
    <name evidence="1" type="ORF">NBG84_18385</name>
</gene>
<dbReference type="InterPro" id="IPR025355">
    <property type="entry name" value="DUF4259"/>
</dbReference>
<keyword evidence="2" id="KW-1185">Reference proteome</keyword>
<dbReference type="EMBL" id="JAMQAW010000023">
    <property type="protein sequence ID" value="MCM2390234.1"/>
    <property type="molecule type" value="Genomic_DNA"/>
</dbReference>
<dbReference type="RefSeq" id="WP_250920561.1">
    <property type="nucleotide sequence ID" value="NZ_JAMQAW010000023.1"/>
</dbReference>
<dbReference type="Pfam" id="PF14078">
    <property type="entry name" value="DUF4259"/>
    <property type="match status" value="1"/>
</dbReference>